<dbReference type="EMBL" id="FOQO01000003">
    <property type="protein sequence ID" value="SFI36083.1"/>
    <property type="molecule type" value="Genomic_DNA"/>
</dbReference>
<organism evidence="2 3">
    <name type="scientific">Parapedobacter indicus</name>
    <dbReference type="NCBI Taxonomy" id="1477437"/>
    <lineage>
        <taxon>Bacteria</taxon>
        <taxon>Pseudomonadati</taxon>
        <taxon>Bacteroidota</taxon>
        <taxon>Sphingobacteriia</taxon>
        <taxon>Sphingobacteriales</taxon>
        <taxon>Sphingobacteriaceae</taxon>
        <taxon>Parapedobacter</taxon>
    </lineage>
</organism>
<dbReference type="Pfam" id="PF19885">
    <property type="entry name" value="DUF6358"/>
    <property type="match status" value="1"/>
</dbReference>
<dbReference type="InterPro" id="IPR045938">
    <property type="entry name" value="DUF6358"/>
</dbReference>
<sequence>MFLSVVAAYQSSEYTVFGISLLIIGILGYLKYRLLKQVRQR</sequence>
<proteinExistence type="predicted"/>
<dbReference type="AlphaFoldDB" id="A0A1I3HKD0"/>
<gene>
    <name evidence="2" type="ORF">SAMN05444682_103397</name>
</gene>
<keyword evidence="1" id="KW-1133">Transmembrane helix</keyword>
<evidence type="ECO:0000256" key="1">
    <source>
        <dbReference type="SAM" id="Phobius"/>
    </source>
</evidence>
<evidence type="ECO:0000313" key="2">
    <source>
        <dbReference type="EMBL" id="SFI36083.1"/>
    </source>
</evidence>
<keyword evidence="3" id="KW-1185">Reference proteome</keyword>
<name>A0A1I3HKD0_9SPHI</name>
<feature type="transmembrane region" description="Helical" evidence="1">
    <location>
        <begin position="14"/>
        <end position="32"/>
    </location>
</feature>
<reference evidence="2 3" key="1">
    <citation type="submission" date="2016-10" db="EMBL/GenBank/DDBJ databases">
        <authorList>
            <person name="de Groot N.N."/>
        </authorList>
    </citation>
    <scope>NUCLEOTIDE SEQUENCE [LARGE SCALE GENOMIC DNA]</scope>
    <source>
        <strain evidence="2 3">RK1</strain>
    </source>
</reference>
<protein>
    <submittedName>
        <fullName evidence="2">Uncharacterized protein</fullName>
    </submittedName>
</protein>
<accession>A0A1I3HKD0</accession>
<dbReference type="Proteomes" id="UP000198670">
    <property type="component" value="Unassembled WGS sequence"/>
</dbReference>
<keyword evidence="1" id="KW-0472">Membrane</keyword>
<keyword evidence="1" id="KW-0812">Transmembrane</keyword>
<evidence type="ECO:0000313" key="3">
    <source>
        <dbReference type="Proteomes" id="UP000198670"/>
    </source>
</evidence>